<sequence>MMNTKPSEPTVHDLASEDDRQWFLDHRNREYRLREPLPGEVRTVPGRTALVVVRRVHPKARMRLPFYVEWPKPAGEAPEYIAEGFFKHCTSLDPRISEMVGAMREACASAPNQEAARS</sequence>
<gene>
    <name evidence="1" type="ORF">GXW71_28250</name>
</gene>
<reference evidence="2" key="1">
    <citation type="journal article" date="2021" name="Syst. Appl. Microbiol.">
        <title>Roseomonas hellenica sp. nov., isolated from roots of wild-growing Alkanna tinctoria.</title>
        <authorList>
            <person name="Rat A."/>
            <person name="Naranjo H.D."/>
            <person name="Lebbe L."/>
            <person name="Cnockaert M."/>
            <person name="Krigas N."/>
            <person name="Grigoriadou K."/>
            <person name="Maloupa E."/>
            <person name="Willems A."/>
        </authorList>
    </citation>
    <scope>NUCLEOTIDE SEQUENCE [LARGE SCALE GENOMIC DNA]</scope>
    <source>
        <strain evidence="2">LMG 31523</strain>
    </source>
</reference>
<protein>
    <submittedName>
        <fullName evidence="1">Uncharacterized protein</fullName>
    </submittedName>
</protein>
<keyword evidence="2" id="KW-1185">Reference proteome</keyword>
<evidence type="ECO:0000313" key="2">
    <source>
        <dbReference type="Proteomes" id="UP001196870"/>
    </source>
</evidence>
<evidence type="ECO:0000313" key="1">
    <source>
        <dbReference type="EMBL" id="MBR0668277.1"/>
    </source>
</evidence>
<accession>A0ABS5F6U7</accession>
<dbReference type="RefSeq" id="WP_211856055.1">
    <property type="nucleotide sequence ID" value="NZ_JAAGBB010000052.1"/>
</dbReference>
<proteinExistence type="predicted"/>
<name>A0ABS5F6U7_9PROT</name>
<dbReference type="Proteomes" id="UP001196870">
    <property type="component" value="Unassembled WGS sequence"/>
</dbReference>
<dbReference type="EMBL" id="JAAGBB010000052">
    <property type="protein sequence ID" value="MBR0668277.1"/>
    <property type="molecule type" value="Genomic_DNA"/>
</dbReference>
<organism evidence="1 2">
    <name type="scientific">Plastoroseomonas hellenica</name>
    <dbReference type="NCBI Taxonomy" id="2687306"/>
    <lineage>
        <taxon>Bacteria</taxon>
        <taxon>Pseudomonadati</taxon>
        <taxon>Pseudomonadota</taxon>
        <taxon>Alphaproteobacteria</taxon>
        <taxon>Acetobacterales</taxon>
        <taxon>Acetobacteraceae</taxon>
        <taxon>Plastoroseomonas</taxon>
    </lineage>
</organism>
<comment type="caution">
    <text evidence="1">The sequence shown here is derived from an EMBL/GenBank/DDBJ whole genome shotgun (WGS) entry which is preliminary data.</text>
</comment>